<dbReference type="Ensembl" id="ENSECRT00000009771.1">
    <property type="protein sequence ID" value="ENSECRP00000009608.1"/>
    <property type="gene ID" value="ENSECRG00000006435.1"/>
</dbReference>
<dbReference type="GeneTree" id="ENSGT00940000163574"/>
<dbReference type="InterPro" id="IPR000306">
    <property type="entry name" value="Znf_FYVE"/>
</dbReference>
<reference evidence="7" key="1">
    <citation type="submission" date="2021-06" db="EMBL/GenBank/DDBJ databases">
        <authorList>
            <consortium name="Wellcome Sanger Institute Data Sharing"/>
        </authorList>
    </citation>
    <scope>NUCLEOTIDE SEQUENCE [LARGE SCALE GENOMIC DNA]</scope>
</reference>
<dbReference type="FunFam" id="3.30.40.10:FF:000084">
    <property type="entry name" value="Zinc finger, FYVE domain-containing 9b"/>
    <property type="match status" value="1"/>
</dbReference>
<dbReference type="SUPFAM" id="SSF57903">
    <property type="entry name" value="FYVE/PHD zinc finger"/>
    <property type="match status" value="1"/>
</dbReference>
<feature type="region of interest" description="Disordered" evidence="5">
    <location>
        <begin position="948"/>
        <end position="986"/>
    </location>
</feature>
<reference evidence="7" key="3">
    <citation type="submission" date="2025-09" db="UniProtKB">
        <authorList>
            <consortium name="Ensembl"/>
        </authorList>
    </citation>
    <scope>IDENTIFICATION</scope>
</reference>
<keyword evidence="3" id="KW-0862">Zinc</keyword>
<feature type="compositionally biased region" description="Polar residues" evidence="5">
    <location>
        <begin position="293"/>
        <end position="305"/>
    </location>
</feature>
<evidence type="ECO:0000259" key="6">
    <source>
        <dbReference type="PROSITE" id="PS50178"/>
    </source>
</evidence>
<evidence type="ECO:0000256" key="5">
    <source>
        <dbReference type="SAM" id="MobiDB-lite"/>
    </source>
</evidence>
<evidence type="ECO:0000313" key="8">
    <source>
        <dbReference type="Proteomes" id="UP000694620"/>
    </source>
</evidence>
<keyword evidence="8" id="KW-1185">Reference proteome</keyword>
<feature type="compositionally biased region" description="Polar residues" evidence="5">
    <location>
        <begin position="949"/>
        <end position="963"/>
    </location>
</feature>
<name>A0A8C4S0H4_ERPCA</name>
<evidence type="ECO:0000256" key="2">
    <source>
        <dbReference type="ARBA" id="ARBA00022771"/>
    </source>
</evidence>
<dbReference type="GO" id="GO:0031901">
    <property type="term" value="C:early endosome membrane"/>
    <property type="evidence" value="ECO:0007669"/>
    <property type="project" value="TreeGrafter"/>
</dbReference>
<feature type="region of interest" description="Disordered" evidence="5">
    <location>
        <begin position="756"/>
        <end position="775"/>
    </location>
</feature>
<evidence type="ECO:0000256" key="3">
    <source>
        <dbReference type="ARBA" id="ARBA00022833"/>
    </source>
</evidence>
<dbReference type="CDD" id="cd15729">
    <property type="entry name" value="FYVE_endofin"/>
    <property type="match status" value="1"/>
</dbReference>
<accession>A0A8C4S0H4</accession>
<dbReference type="InterPro" id="IPR017455">
    <property type="entry name" value="Znf_FYVE-rel"/>
</dbReference>
<feature type="region of interest" description="Disordered" evidence="5">
    <location>
        <begin position="281"/>
        <end position="305"/>
    </location>
</feature>
<reference evidence="7" key="2">
    <citation type="submission" date="2025-08" db="UniProtKB">
        <authorList>
            <consortium name="Ensembl"/>
        </authorList>
    </citation>
    <scope>IDENTIFICATION</scope>
</reference>
<proteinExistence type="predicted"/>
<dbReference type="PROSITE" id="PS50178">
    <property type="entry name" value="ZF_FYVE"/>
    <property type="match status" value="1"/>
</dbReference>
<dbReference type="InterPro" id="IPR011011">
    <property type="entry name" value="Znf_FYVE_PHD"/>
</dbReference>
<evidence type="ECO:0000256" key="4">
    <source>
        <dbReference type="PROSITE-ProRule" id="PRU00091"/>
    </source>
</evidence>
<dbReference type="Gene3D" id="3.30.40.10">
    <property type="entry name" value="Zinc/RING finger domain, C3HC4 (zinc finger)"/>
    <property type="match status" value="1"/>
</dbReference>
<dbReference type="PANTHER" id="PTHR46319">
    <property type="entry name" value="ZINC FINGER FYVE DOMAIN-CONTAINING PROTEIN"/>
    <property type="match status" value="1"/>
</dbReference>
<dbReference type="PANTHER" id="PTHR46319:SF1">
    <property type="entry name" value="ZINC FINGER FYVE DOMAIN-CONTAINING PROTEIN 16"/>
    <property type="match status" value="1"/>
</dbReference>
<dbReference type="SMART" id="SM00064">
    <property type="entry name" value="FYVE"/>
    <property type="match status" value="1"/>
</dbReference>
<keyword evidence="2 4" id="KW-0863">Zinc-finger</keyword>
<sequence length="1190" mass="131374">MDSFFKAAVSDLDKLLDDFEQNTDEFEYCKTHSASFCDLAYQSSVVTPHGFTPESVSNPASVLEGTDREHNVFDSLESTERQEIYTKLCQHATNPLTDLDLLSTVDNRKAKTIDTCCLEHEIKPVCDLVSDTEAFINRDYSHNLSENVNTVESPLEGRLLVDLSALHVHNTGDGVHNDIYFVSNEQLYTTTTTDIFENSKHGADLSQLNIILPSVNKDESVNSNIDCYPKENCTEKIEERNIIECTQFQKPKSCLITNDQSSSNASESVCLSNSFESNALKSDSVSDHDETVQNHASTETALEQKSSLEQLDKLLNEEMCIDNADTPFIKGSEPEKSNRFVCGAEHNSALLSCLPVSVHSSVIAAENSLNNKHVANESENVPLGETQAPYTSECLSNAPETLFVDVTWKPQIPEHSLDTEEAMQPNVICSLQRRNTSFDVPELAYADAAQNPESSKVDNLPKMIAVGMPQNLQSNNSLHHELDTAGHSVMIKHSTGNSECLHEENKTGIKTPIVDDKNPAFVVEGTTNVDHIGPDTTCNGSQPDITGVLDIPPPITCVVSNAIDNVNGLVNPEDVTDSNQVDTIDYSSLTESISFSLDFSNNIISNKDVVDDFCLGGMVTDEELDAFLREQALKSMDSETPDSAEEGFLKINDDPVQNSRADKSIFNSADDAVNAESELPESERTFSRVDTPVCSKETDFLNDSKESSKYLNEGMERGDLVLIKSISSIPSVNQIVSNESVHFGGARPKQLFMHPSRSLQKNPKNDNESDNCSHGLYSAEEEPVNTNLANTPEICQDKLFTGPEYCNSESKDHLSETEETSDSLTVLANVEDDLGESFLPNDKLTKETSSLGLKQPFWVPDSDAPKCMRCHCRFTFTKRRHHCRACGKVFCGVCCNRKCKLEYMEKEARVCAICYETIHKAGCPREQKRVWFADGILPNGEIADPCKLTSGSRRSSQDPSPVTQEPPEDRLPDSPLLKAQDSPDEFPVTEKSFQCSLDAALGTASSSPGVNVTNFPSEPSDFRVLVKVQKLIKKATSLIPDDEDGLPPLVVFPKVEQGADIYVQDYPLINEVMLKLENDNVEPVSFALNANLLVNVLKVTYCLQKCWCFSSNGLQAFGQAEVVIVLHCQLEEKSLLKDIFSLYMTIYQDALNGKPTENLGSITFTDSFLGSKDHGGFLFISPTFQPINDL</sequence>
<feature type="domain" description="FYVE-type" evidence="6">
    <location>
        <begin position="861"/>
        <end position="919"/>
    </location>
</feature>
<dbReference type="Proteomes" id="UP000694620">
    <property type="component" value="Chromosome 7"/>
</dbReference>
<keyword evidence="1" id="KW-0479">Metal-binding</keyword>
<dbReference type="AlphaFoldDB" id="A0A8C4S0H4"/>
<dbReference type="InterPro" id="IPR013083">
    <property type="entry name" value="Znf_RING/FYVE/PHD"/>
</dbReference>
<protein>
    <recommendedName>
        <fullName evidence="6">FYVE-type domain-containing protein</fullName>
    </recommendedName>
</protein>
<evidence type="ECO:0000313" key="7">
    <source>
        <dbReference type="Ensembl" id="ENSECRP00000009608.1"/>
    </source>
</evidence>
<evidence type="ECO:0000256" key="1">
    <source>
        <dbReference type="ARBA" id="ARBA00022723"/>
    </source>
</evidence>
<dbReference type="GO" id="GO:0016197">
    <property type="term" value="P:endosomal transport"/>
    <property type="evidence" value="ECO:0007669"/>
    <property type="project" value="TreeGrafter"/>
</dbReference>
<dbReference type="Pfam" id="PF01363">
    <property type="entry name" value="FYVE"/>
    <property type="match status" value="1"/>
</dbReference>
<dbReference type="GO" id="GO:0008270">
    <property type="term" value="F:zinc ion binding"/>
    <property type="evidence" value="ECO:0007669"/>
    <property type="project" value="UniProtKB-KW"/>
</dbReference>
<organism evidence="7 8">
    <name type="scientific">Erpetoichthys calabaricus</name>
    <name type="common">Rope fish</name>
    <name type="synonym">Calamoichthys calabaricus</name>
    <dbReference type="NCBI Taxonomy" id="27687"/>
    <lineage>
        <taxon>Eukaryota</taxon>
        <taxon>Metazoa</taxon>
        <taxon>Chordata</taxon>
        <taxon>Craniata</taxon>
        <taxon>Vertebrata</taxon>
        <taxon>Euteleostomi</taxon>
        <taxon>Actinopterygii</taxon>
        <taxon>Polypteriformes</taxon>
        <taxon>Polypteridae</taxon>
        <taxon>Erpetoichthys</taxon>
    </lineage>
</organism>